<dbReference type="Proteomes" id="UP001157502">
    <property type="component" value="Chromosome 18"/>
</dbReference>
<name>A0ACC2G3N9_DALPE</name>
<comment type="caution">
    <text evidence="1">The sequence shown here is derived from an EMBL/GenBank/DDBJ whole genome shotgun (WGS) entry which is preliminary data.</text>
</comment>
<gene>
    <name evidence="1" type="ORF">DPEC_G00220290</name>
</gene>
<organism evidence="1 2">
    <name type="scientific">Dallia pectoralis</name>
    <name type="common">Alaska blackfish</name>
    <dbReference type="NCBI Taxonomy" id="75939"/>
    <lineage>
        <taxon>Eukaryota</taxon>
        <taxon>Metazoa</taxon>
        <taxon>Chordata</taxon>
        <taxon>Craniata</taxon>
        <taxon>Vertebrata</taxon>
        <taxon>Euteleostomi</taxon>
        <taxon>Actinopterygii</taxon>
        <taxon>Neopterygii</taxon>
        <taxon>Teleostei</taxon>
        <taxon>Protacanthopterygii</taxon>
        <taxon>Esociformes</taxon>
        <taxon>Umbridae</taxon>
        <taxon>Dallia</taxon>
    </lineage>
</organism>
<protein>
    <submittedName>
        <fullName evidence="1">Uncharacterized protein</fullName>
    </submittedName>
</protein>
<evidence type="ECO:0000313" key="1">
    <source>
        <dbReference type="EMBL" id="KAJ7998216.1"/>
    </source>
</evidence>
<reference evidence="1" key="1">
    <citation type="submission" date="2021-05" db="EMBL/GenBank/DDBJ databases">
        <authorList>
            <person name="Pan Q."/>
            <person name="Jouanno E."/>
            <person name="Zahm M."/>
            <person name="Klopp C."/>
            <person name="Cabau C."/>
            <person name="Louis A."/>
            <person name="Berthelot C."/>
            <person name="Parey E."/>
            <person name="Roest Crollius H."/>
            <person name="Montfort J."/>
            <person name="Robinson-Rechavi M."/>
            <person name="Bouchez O."/>
            <person name="Lampietro C."/>
            <person name="Lopez Roques C."/>
            <person name="Donnadieu C."/>
            <person name="Postlethwait J."/>
            <person name="Bobe J."/>
            <person name="Dillon D."/>
            <person name="Chandos A."/>
            <person name="von Hippel F."/>
            <person name="Guiguen Y."/>
        </authorList>
    </citation>
    <scope>NUCLEOTIDE SEQUENCE</scope>
    <source>
        <strain evidence="1">YG-Jan2019</strain>
    </source>
</reference>
<proteinExistence type="predicted"/>
<sequence length="121" mass="13337">MSSNTDVAEASIGNPDFLHEMLPAAEKTALLYNLSYLCLAKFPSLERIIRASAVETQMVYSSSEAVLLTCMITSENMINTLFPMLKAAVKKGNAIVATQFLGKARVWIHDIIKEVESIINE</sequence>
<keyword evidence="2" id="KW-1185">Reference proteome</keyword>
<evidence type="ECO:0000313" key="2">
    <source>
        <dbReference type="Proteomes" id="UP001157502"/>
    </source>
</evidence>
<accession>A0ACC2G3N9</accession>
<dbReference type="EMBL" id="CM055745">
    <property type="protein sequence ID" value="KAJ7998216.1"/>
    <property type="molecule type" value="Genomic_DNA"/>
</dbReference>